<dbReference type="InterPro" id="IPR022496">
    <property type="entry name" value="T6A_TsaB"/>
</dbReference>
<reference evidence="2 3" key="1">
    <citation type="submission" date="2020-08" db="EMBL/GenBank/DDBJ databases">
        <title>Sequencing the genomes of 1000 actinobacteria strains.</title>
        <authorList>
            <person name="Klenk H.-P."/>
        </authorList>
    </citation>
    <scope>NUCLEOTIDE SEQUENCE [LARGE SCALE GENOMIC DNA]</scope>
    <source>
        <strain evidence="2 3">DSM 23694</strain>
    </source>
</reference>
<feature type="domain" description="Gcp-like" evidence="1">
    <location>
        <begin position="40"/>
        <end position="141"/>
    </location>
</feature>
<comment type="caution">
    <text evidence="2">The sequence shown here is derived from an EMBL/GenBank/DDBJ whole genome shotgun (WGS) entry which is preliminary data.</text>
</comment>
<organism evidence="2 3">
    <name type="scientific">Neomicrococcus lactis</name>
    <dbReference type="NCBI Taxonomy" id="732241"/>
    <lineage>
        <taxon>Bacteria</taxon>
        <taxon>Bacillati</taxon>
        <taxon>Actinomycetota</taxon>
        <taxon>Actinomycetes</taxon>
        <taxon>Micrococcales</taxon>
        <taxon>Micrococcaceae</taxon>
        <taxon>Neomicrococcus</taxon>
    </lineage>
</organism>
<evidence type="ECO:0000313" key="2">
    <source>
        <dbReference type="EMBL" id="MBB5597100.1"/>
    </source>
</evidence>
<dbReference type="SUPFAM" id="SSF53067">
    <property type="entry name" value="Actin-like ATPase domain"/>
    <property type="match status" value="2"/>
</dbReference>
<dbReference type="Pfam" id="PF00814">
    <property type="entry name" value="TsaD"/>
    <property type="match status" value="1"/>
</dbReference>
<dbReference type="PANTHER" id="PTHR11735">
    <property type="entry name" value="TRNA N6-ADENOSINE THREONYLCARBAMOYLTRANSFERASE"/>
    <property type="match status" value="1"/>
</dbReference>
<name>A0A7W8Y9E4_9MICC</name>
<accession>A0A7W8Y9E4</accession>
<dbReference type="AlphaFoldDB" id="A0A7W8Y9E4"/>
<evidence type="ECO:0000313" key="3">
    <source>
        <dbReference type="Proteomes" id="UP000523863"/>
    </source>
</evidence>
<gene>
    <name evidence="2" type="ORF">BKA12_000180</name>
</gene>
<dbReference type="EMBL" id="JACHBL010000001">
    <property type="protein sequence ID" value="MBB5597100.1"/>
    <property type="molecule type" value="Genomic_DNA"/>
</dbReference>
<dbReference type="InterPro" id="IPR000905">
    <property type="entry name" value="Gcp-like_dom"/>
</dbReference>
<dbReference type="NCBIfam" id="TIGR03725">
    <property type="entry name" value="T6A_YeaZ"/>
    <property type="match status" value="1"/>
</dbReference>
<sequence>MLTLAIDTSAVTSVAVVSYEEDGSVRTLAARHTAETNTQAEVLVALVKETLEDASVAPADLDVMFVGVGPGPFTGLRVGIMAAHMLSFVWGKPLHGVMSLDAIARDVLVSGAVESPFVAAIDARRKELYWASYAADGTSLDGPHVTVPGELPAGAVVCGAGGSVQRALLEEAGLSVHPDFAELQPSAASLAAFGAGVLARGGSLLGLEPLYLRESDAKVPDAMTLNPRLNPSLNGGAA</sequence>
<dbReference type="RefSeq" id="WP_183639958.1">
    <property type="nucleotide sequence ID" value="NZ_JACHBL010000001.1"/>
</dbReference>
<dbReference type="GO" id="GO:0005829">
    <property type="term" value="C:cytosol"/>
    <property type="evidence" value="ECO:0007669"/>
    <property type="project" value="TreeGrafter"/>
</dbReference>
<dbReference type="InterPro" id="IPR043129">
    <property type="entry name" value="ATPase_NBD"/>
</dbReference>
<dbReference type="Proteomes" id="UP000523863">
    <property type="component" value="Unassembled WGS sequence"/>
</dbReference>
<proteinExistence type="predicted"/>
<dbReference type="GO" id="GO:0002949">
    <property type="term" value="P:tRNA threonylcarbamoyladenosine modification"/>
    <property type="evidence" value="ECO:0007669"/>
    <property type="project" value="InterPro"/>
</dbReference>
<evidence type="ECO:0000259" key="1">
    <source>
        <dbReference type="Pfam" id="PF00814"/>
    </source>
</evidence>
<dbReference type="PANTHER" id="PTHR11735:SF11">
    <property type="entry name" value="TRNA THREONYLCARBAMOYLADENOSINE BIOSYNTHESIS PROTEIN TSAB"/>
    <property type="match status" value="1"/>
</dbReference>
<dbReference type="Gene3D" id="3.30.420.40">
    <property type="match status" value="2"/>
</dbReference>
<keyword evidence="3" id="KW-1185">Reference proteome</keyword>
<protein>
    <submittedName>
        <fullName evidence="2">tRNA threonylcarbamoyl adenosine modification protein YeaZ</fullName>
    </submittedName>
</protein>